<accession>A0AAN7HTR7</accession>
<gene>
    <name evidence="1" type="ORF">C7999DRAFT_28392</name>
</gene>
<dbReference type="Proteomes" id="UP001303647">
    <property type="component" value="Unassembled WGS sequence"/>
</dbReference>
<organism evidence="1 2">
    <name type="scientific">Corynascus novoguineensis</name>
    <dbReference type="NCBI Taxonomy" id="1126955"/>
    <lineage>
        <taxon>Eukaryota</taxon>
        <taxon>Fungi</taxon>
        <taxon>Dikarya</taxon>
        <taxon>Ascomycota</taxon>
        <taxon>Pezizomycotina</taxon>
        <taxon>Sordariomycetes</taxon>
        <taxon>Sordariomycetidae</taxon>
        <taxon>Sordariales</taxon>
        <taxon>Chaetomiaceae</taxon>
        <taxon>Corynascus</taxon>
    </lineage>
</organism>
<keyword evidence="2" id="KW-1185">Reference proteome</keyword>
<reference evidence="1" key="2">
    <citation type="submission" date="2023-05" db="EMBL/GenBank/DDBJ databases">
        <authorList>
            <consortium name="Lawrence Berkeley National Laboratory"/>
            <person name="Steindorff A."/>
            <person name="Hensen N."/>
            <person name="Bonometti L."/>
            <person name="Westerberg I."/>
            <person name="Brannstrom I.O."/>
            <person name="Guillou S."/>
            <person name="Cros-Aarteil S."/>
            <person name="Calhoun S."/>
            <person name="Haridas S."/>
            <person name="Kuo A."/>
            <person name="Mondo S."/>
            <person name="Pangilinan J."/>
            <person name="Riley R."/>
            <person name="Labutti K."/>
            <person name="Andreopoulos B."/>
            <person name="Lipzen A."/>
            <person name="Chen C."/>
            <person name="Yanf M."/>
            <person name="Daum C."/>
            <person name="Ng V."/>
            <person name="Clum A."/>
            <person name="Ohm R."/>
            <person name="Martin F."/>
            <person name="Silar P."/>
            <person name="Natvig D."/>
            <person name="Lalanne C."/>
            <person name="Gautier V."/>
            <person name="Ament-Velasquez S.L."/>
            <person name="Kruys A."/>
            <person name="Hutchinson M.I."/>
            <person name="Powell A.J."/>
            <person name="Barry K."/>
            <person name="Miller A.N."/>
            <person name="Grigoriev I.V."/>
            <person name="Debuchy R."/>
            <person name="Gladieux P."/>
            <person name="Thoren M.H."/>
            <person name="Johannesson H."/>
        </authorList>
    </citation>
    <scope>NUCLEOTIDE SEQUENCE</scope>
    <source>
        <strain evidence="1">CBS 359.72</strain>
    </source>
</reference>
<reference evidence="1" key="1">
    <citation type="journal article" date="2023" name="Mol. Phylogenet. Evol.">
        <title>Genome-scale phylogeny and comparative genomics of the fungal order Sordariales.</title>
        <authorList>
            <person name="Hensen N."/>
            <person name="Bonometti L."/>
            <person name="Westerberg I."/>
            <person name="Brannstrom I.O."/>
            <person name="Guillou S."/>
            <person name="Cros-Aarteil S."/>
            <person name="Calhoun S."/>
            <person name="Haridas S."/>
            <person name="Kuo A."/>
            <person name="Mondo S."/>
            <person name="Pangilinan J."/>
            <person name="Riley R."/>
            <person name="LaButti K."/>
            <person name="Andreopoulos B."/>
            <person name="Lipzen A."/>
            <person name="Chen C."/>
            <person name="Yan M."/>
            <person name="Daum C."/>
            <person name="Ng V."/>
            <person name="Clum A."/>
            <person name="Steindorff A."/>
            <person name="Ohm R.A."/>
            <person name="Martin F."/>
            <person name="Silar P."/>
            <person name="Natvig D.O."/>
            <person name="Lalanne C."/>
            <person name="Gautier V."/>
            <person name="Ament-Velasquez S.L."/>
            <person name="Kruys A."/>
            <person name="Hutchinson M.I."/>
            <person name="Powell A.J."/>
            <person name="Barry K."/>
            <person name="Miller A.N."/>
            <person name="Grigoriev I.V."/>
            <person name="Debuchy R."/>
            <person name="Gladieux P."/>
            <person name="Hiltunen Thoren M."/>
            <person name="Johannesson H."/>
        </authorList>
    </citation>
    <scope>NUCLEOTIDE SEQUENCE</scope>
    <source>
        <strain evidence="1">CBS 359.72</strain>
    </source>
</reference>
<name>A0AAN7HTR7_9PEZI</name>
<evidence type="ECO:0000313" key="1">
    <source>
        <dbReference type="EMBL" id="KAK4251075.1"/>
    </source>
</evidence>
<evidence type="ECO:0000313" key="2">
    <source>
        <dbReference type="Proteomes" id="UP001303647"/>
    </source>
</evidence>
<dbReference type="AlphaFoldDB" id="A0AAN7HTR7"/>
<protein>
    <submittedName>
        <fullName evidence="1">Uncharacterized protein</fullName>
    </submittedName>
</protein>
<comment type="caution">
    <text evidence="1">The sequence shown here is derived from an EMBL/GenBank/DDBJ whole genome shotgun (WGS) entry which is preliminary data.</text>
</comment>
<dbReference type="EMBL" id="MU857608">
    <property type="protein sequence ID" value="KAK4251075.1"/>
    <property type="molecule type" value="Genomic_DNA"/>
</dbReference>
<proteinExistence type="predicted"/>
<sequence>MHRLHLHQPRSIDEGSSTPIVYQCAWRPENAVSFVTLRDQSGTASVMFEEKERHLYVIYQFVSTSAPIPHIEFTKRAVGTVGSKIEVAYTGFEEAIATYMKVIDAVGAKEEK</sequence>